<gene>
    <name evidence="10" type="ORF">LCGC14_2179690</name>
</gene>
<reference evidence="10" key="1">
    <citation type="journal article" date="2015" name="Nature">
        <title>Complex archaea that bridge the gap between prokaryotes and eukaryotes.</title>
        <authorList>
            <person name="Spang A."/>
            <person name="Saw J.H."/>
            <person name="Jorgensen S.L."/>
            <person name="Zaremba-Niedzwiedzka K."/>
            <person name="Martijn J."/>
            <person name="Lind A.E."/>
            <person name="van Eijk R."/>
            <person name="Schleper C."/>
            <person name="Guy L."/>
            <person name="Ettema T.J."/>
        </authorList>
    </citation>
    <scope>NUCLEOTIDE SEQUENCE</scope>
</reference>
<dbReference type="GO" id="GO:0003824">
    <property type="term" value="F:catalytic activity"/>
    <property type="evidence" value="ECO:0007669"/>
    <property type="project" value="InterPro"/>
</dbReference>
<evidence type="ECO:0000259" key="9">
    <source>
        <dbReference type="PROSITE" id="PS51918"/>
    </source>
</evidence>
<name>A0A0F9GII9_9ZZZZ</name>
<dbReference type="PROSITE" id="PS51918">
    <property type="entry name" value="RADICAL_SAM"/>
    <property type="match status" value="1"/>
</dbReference>
<dbReference type="CDD" id="cd02068">
    <property type="entry name" value="radical_SAM_B12_BD"/>
    <property type="match status" value="1"/>
</dbReference>
<feature type="domain" description="Radical SAM core" evidence="9">
    <location>
        <begin position="191"/>
        <end position="414"/>
    </location>
</feature>
<keyword evidence="5" id="KW-0479">Metal-binding</keyword>
<dbReference type="InterPro" id="IPR007197">
    <property type="entry name" value="rSAM"/>
</dbReference>
<comment type="caution">
    <text evidence="10">The sequence shown here is derived from an EMBL/GenBank/DDBJ whole genome shotgun (WGS) entry which is preliminary data.</text>
</comment>
<dbReference type="InterPro" id="IPR023404">
    <property type="entry name" value="rSAM_horseshoe"/>
</dbReference>
<dbReference type="InterPro" id="IPR006158">
    <property type="entry name" value="Cobalamin-bd"/>
</dbReference>
<dbReference type="Gene3D" id="3.80.30.20">
    <property type="entry name" value="tm_1862 like domain"/>
    <property type="match status" value="1"/>
</dbReference>
<evidence type="ECO:0000256" key="4">
    <source>
        <dbReference type="ARBA" id="ARBA00022691"/>
    </source>
</evidence>
<keyword evidence="7" id="KW-0411">Iron-sulfur</keyword>
<dbReference type="InterPro" id="IPR051198">
    <property type="entry name" value="BchE-like"/>
</dbReference>
<comment type="cofactor">
    <cofactor evidence="1">
        <name>[4Fe-4S] cluster</name>
        <dbReference type="ChEBI" id="CHEBI:49883"/>
    </cofactor>
</comment>
<dbReference type="SFLD" id="SFLDS00029">
    <property type="entry name" value="Radical_SAM"/>
    <property type="match status" value="1"/>
</dbReference>
<evidence type="ECO:0000256" key="7">
    <source>
        <dbReference type="ARBA" id="ARBA00023014"/>
    </source>
</evidence>
<dbReference type="SMART" id="SM00729">
    <property type="entry name" value="Elp3"/>
    <property type="match status" value="1"/>
</dbReference>
<keyword evidence="3" id="KW-0808">Transferase</keyword>
<dbReference type="Pfam" id="PF04055">
    <property type="entry name" value="Radical_SAM"/>
    <property type="match status" value="1"/>
</dbReference>
<accession>A0A0F9GII9</accession>
<dbReference type="SUPFAM" id="SSF52242">
    <property type="entry name" value="Cobalamin (vitamin B12)-binding domain"/>
    <property type="match status" value="1"/>
</dbReference>
<proteinExistence type="predicted"/>
<dbReference type="GO" id="GO:0051539">
    <property type="term" value="F:4 iron, 4 sulfur cluster binding"/>
    <property type="evidence" value="ECO:0007669"/>
    <property type="project" value="UniProtKB-KW"/>
</dbReference>
<dbReference type="Pfam" id="PF02310">
    <property type="entry name" value="B12-binding"/>
    <property type="match status" value="1"/>
</dbReference>
<dbReference type="Gene3D" id="3.40.50.280">
    <property type="entry name" value="Cobalamin-binding domain"/>
    <property type="match status" value="1"/>
</dbReference>
<keyword evidence="6" id="KW-0408">Iron</keyword>
<evidence type="ECO:0000256" key="6">
    <source>
        <dbReference type="ARBA" id="ARBA00023004"/>
    </source>
</evidence>
<sequence>MIENKNFRWKRILLIKPNFRTAGWDYYNMDFPPLALEYLASYLTDLNVEVKILDTKVKNLNNIQIKKEIKNFNPDIVGISVFVSAAIKDSNTIAKIVKEVNPDCIVVFGGRHPTFEPDSTVNVDEVDIVVRGEGEITFRELIIQGNTQNVKGISFKTNGKVIHNPDRPQIKNFENIRFPARKFLKNNKYKMFTVRLETIETSRGCPYSCKFCTTHVFNNQIWRPRPIEKIITELKLISQNRKIKEIFFVDDNLTANTKRIENLCERIIECKQKKEINDFKFFAQIRVDSIVKAPQMVKKMAKAGFWVVFIGIESVNEESLKDTKKGFEFNKVLEALKILHANNLIVMGNLIIGIDLNEKQEEIIKEIKFMKTVDIDLVSFVLLTPFPGTSIMEELDKQGLIVSKDWSKYTVFYPVIKTHQLSSKQLYNLLYFSFRELKYIINLKSLANRVFKARGLRYALNPRRLLTIINSGLKMRSLFKEFKKN</sequence>
<keyword evidence="2" id="KW-0489">Methyltransferase</keyword>
<dbReference type="AlphaFoldDB" id="A0A0F9GII9"/>
<dbReference type="SUPFAM" id="SSF102114">
    <property type="entry name" value="Radical SAM enzymes"/>
    <property type="match status" value="1"/>
</dbReference>
<dbReference type="InterPro" id="IPR006638">
    <property type="entry name" value="Elp3/MiaA/NifB-like_rSAM"/>
</dbReference>
<evidence type="ECO:0000256" key="5">
    <source>
        <dbReference type="ARBA" id="ARBA00022723"/>
    </source>
</evidence>
<dbReference type="InterPro" id="IPR036724">
    <property type="entry name" value="Cobalamin-bd_sf"/>
</dbReference>
<organism evidence="10">
    <name type="scientific">marine sediment metagenome</name>
    <dbReference type="NCBI Taxonomy" id="412755"/>
    <lineage>
        <taxon>unclassified sequences</taxon>
        <taxon>metagenomes</taxon>
        <taxon>ecological metagenomes</taxon>
    </lineage>
</organism>
<dbReference type="InterPro" id="IPR058240">
    <property type="entry name" value="rSAM_sf"/>
</dbReference>
<keyword evidence="4" id="KW-0949">S-adenosyl-L-methionine</keyword>
<protein>
    <submittedName>
        <fullName evidence="10">Uncharacterized protein</fullName>
    </submittedName>
</protein>
<evidence type="ECO:0000256" key="2">
    <source>
        <dbReference type="ARBA" id="ARBA00022603"/>
    </source>
</evidence>
<dbReference type="GO" id="GO:0046872">
    <property type="term" value="F:metal ion binding"/>
    <property type="evidence" value="ECO:0007669"/>
    <property type="project" value="UniProtKB-KW"/>
</dbReference>
<dbReference type="GO" id="GO:0031419">
    <property type="term" value="F:cobalamin binding"/>
    <property type="evidence" value="ECO:0007669"/>
    <property type="project" value="InterPro"/>
</dbReference>
<evidence type="ECO:0000313" key="10">
    <source>
        <dbReference type="EMBL" id="KKL62982.1"/>
    </source>
</evidence>
<dbReference type="EMBL" id="LAZR01028317">
    <property type="protein sequence ID" value="KKL62982.1"/>
    <property type="molecule type" value="Genomic_DNA"/>
</dbReference>
<dbReference type="InterPro" id="IPR034466">
    <property type="entry name" value="Methyltransferase_Class_B"/>
</dbReference>
<dbReference type="PROSITE" id="PS51332">
    <property type="entry name" value="B12_BINDING"/>
    <property type="match status" value="1"/>
</dbReference>
<evidence type="ECO:0000259" key="8">
    <source>
        <dbReference type="PROSITE" id="PS51332"/>
    </source>
</evidence>
<evidence type="ECO:0000256" key="3">
    <source>
        <dbReference type="ARBA" id="ARBA00022679"/>
    </source>
</evidence>
<dbReference type="SFLD" id="SFLDG01123">
    <property type="entry name" value="methyltransferase_(Class_B)"/>
    <property type="match status" value="1"/>
</dbReference>
<evidence type="ECO:0000256" key="1">
    <source>
        <dbReference type="ARBA" id="ARBA00001966"/>
    </source>
</evidence>
<feature type="domain" description="B12-binding" evidence="8">
    <location>
        <begin position="14"/>
        <end position="152"/>
    </location>
</feature>
<dbReference type="PANTHER" id="PTHR43409">
    <property type="entry name" value="ANAEROBIC MAGNESIUM-PROTOPORPHYRIN IX MONOMETHYL ESTER CYCLASE-RELATED"/>
    <property type="match status" value="1"/>
</dbReference>
<dbReference type="CDD" id="cd01335">
    <property type="entry name" value="Radical_SAM"/>
    <property type="match status" value="1"/>
</dbReference>
<dbReference type="PANTHER" id="PTHR43409:SF7">
    <property type="entry name" value="BLL1977 PROTEIN"/>
    <property type="match status" value="1"/>
</dbReference>
<dbReference type="SFLD" id="SFLDG01082">
    <property type="entry name" value="B12-binding_domain_containing"/>
    <property type="match status" value="1"/>
</dbReference>